<dbReference type="SUPFAM" id="SSF54862">
    <property type="entry name" value="4Fe-4S ferredoxins"/>
    <property type="match status" value="1"/>
</dbReference>
<proteinExistence type="predicted"/>
<dbReference type="Proteomes" id="UP000002408">
    <property type="component" value="Chromosome"/>
</dbReference>
<accession>A7I5D8</accession>
<protein>
    <submittedName>
        <fullName evidence="1">4Fe-4S ferredoxin, iron-sulfur binding protein</fullName>
    </submittedName>
</protein>
<reference evidence="2" key="1">
    <citation type="journal article" date="2015" name="Microbiology">
        <title>Genome of Methanoregula boonei 6A8 reveals adaptations to oligotrophic peatland environments.</title>
        <authorList>
            <person name="Braeuer S."/>
            <person name="Cadillo-Quiroz H."/>
            <person name="Kyrpides N."/>
            <person name="Woyke T."/>
            <person name="Goodwin L."/>
            <person name="Detter C."/>
            <person name="Podell S."/>
            <person name="Yavitt J.B."/>
            <person name="Zinder S.H."/>
        </authorList>
    </citation>
    <scope>NUCLEOTIDE SEQUENCE [LARGE SCALE GENOMIC DNA]</scope>
    <source>
        <strain evidence="2">DSM 21154 / JCM 14090 / 6A8</strain>
    </source>
</reference>
<dbReference type="PANTHER" id="PTHR42827:SF1">
    <property type="entry name" value="IRON-SULFUR CLUSTER-BINDING PROTEIN"/>
    <property type="match status" value="1"/>
</dbReference>
<evidence type="ECO:0000313" key="2">
    <source>
        <dbReference type="Proteomes" id="UP000002408"/>
    </source>
</evidence>
<dbReference type="EMBL" id="CP000780">
    <property type="protein sequence ID" value="ABS54949.1"/>
    <property type="molecule type" value="Genomic_DNA"/>
</dbReference>
<dbReference type="STRING" id="456442.Mboo_0430"/>
<evidence type="ECO:0000313" key="1">
    <source>
        <dbReference type="EMBL" id="ABS54949.1"/>
    </source>
</evidence>
<dbReference type="HOGENOM" id="CLU_061526_0_0_2"/>
<dbReference type="KEGG" id="mbn:Mboo_0430"/>
<dbReference type="PANTHER" id="PTHR42827">
    <property type="entry name" value="IRON-SULFUR CLUSTER-BINDING PROTEIN-RELATED"/>
    <property type="match status" value="1"/>
</dbReference>
<name>A7I5D8_METB6</name>
<keyword evidence="2" id="KW-1185">Reference proteome</keyword>
<organism evidence="1 2">
    <name type="scientific">Methanoregula boonei (strain DSM 21154 / JCM 14090 / 6A8)</name>
    <dbReference type="NCBI Taxonomy" id="456442"/>
    <lineage>
        <taxon>Archaea</taxon>
        <taxon>Methanobacteriati</taxon>
        <taxon>Methanobacteriota</taxon>
        <taxon>Stenosarchaea group</taxon>
        <taxon>Methanomicrobia</taxon>
        <taxon>Methanomicrobiales</taxon>
        <taxon>Methanoregulaceae</taxon>
        <taxon>Methanoregula</taxon>
    </lineage>
</organism>
<gene>
    <name evidence="1" type="ordered locus">Mboo_0430</name>
</gene>
<sequence>MESTVSPEPLKPQKDPGPAIEEIIREFCRSSPENDLLFSASEPMFDEPLVGFSSAADPLYAFFKKDIGDPYTTPIDHFRAAFLDRTITAEDLSVIAWVLPLTRQTKNDNRKETAQPSERWARTRLFGEKFNVALANYVAGILNAQGTDALVPSLSPAARAGISQKYGMATSWSERHAAFVSGLGTFGLCDGLITKKGKAMRCGSVIARIAVPPTPRPYAGHHDWCLFYAKGTCKACIQRCPAGALSKQGHDKNRCREYLFGVTKPYILEKYNIDIYGCGLCQTKVPCESKNPVKK</sequence>
<dbReference type="eggNOG" id="arCOG02740">
    <property type="taxonomic scope" value="Archaea"/>
</dbReference>
<dbReference type="AlphaFoldDB" id="A7I5D8"/>